<keyword evidence="4 7" id="KW-0812">Transmembrane</keyword>
<dbReference type="PROSITE" id="PS00216">
    <property type="entry name" value="SUGAR_TRANSPORT_1"/>
    <property type="match status" value="1"/>
</dbReference>
<feature type="transmembrane region" description="Helical" evidence="7">
    <location>
        <begin position="259"/>
        <end position="277"/>
    </location>
</feature>
<accession>A0A7K1UVJ6</accession>
<feature type="transmembrane region" description="Helical" evidence="7">
    <location>
        <begin position="320"/>
        <end position="340"/>
    </location>
</feature>
<feature type="domain" description="Major facilitator superfamily (MFS) profile" evidence="8">
    <location>
        <begin position="22"/>
        <end position="405"/>
    </location>
</feature>
<organism evidence="9 10">
    <name type="scientific">Nocardia terrae</name>
    <dbReference type="NCBI Taxonomy" id="2675851"/>
    <lineage>
        <taxon>Bacteria</taxon>
        <taxon>Bacillati</taxon>
        <taxon>Actinomycetota</taxon>
        <taxon>Actinomycetes</taxon>
        <taxon>Mycobacteriales</taxon>
        <taxon>Nocardiaceae</taxon>
        <taxon>Nocardia</taxon>
    </lineage>
</organism>
<feature type="transmembrane region" description="Helical" evidence="7">
    <location>
        <begin position="381"/>
        <end position="400"/>
    </location>
</feature>
<dbReference type="Proteomes" id="UP000466794">
    <property type="component" value="Unassembled WGS sequence"/>
</dbReference>
<sequence length="410" mass="41316">MAVRKDSMVVDDRGVPVERRRIGTVVVMGAFWATMAGTTVPTPLYPRYEHDFGFGALAVTVIFGVYALAVVAGLLTLGGLSDRLGRRPIVAVALILAILASAVFLLAGNLAELLIGRVLSGLAAALMTGAATAQLAELAAPGGHTRAGRLALGANMGGLASGPLLAGVLGEYAPWPLRLSWWVIGVLLLIALTALVIVPETRKAPGDTANRAPATRRPSVPAEIRGPFWRAALLAGSGFAVLGVLTAVTGLFLAQVAHIHSLLATCSIVTVAFVAIGSGQLLAGRVERVASLVSGAGLLVGAALIATAMATAAYSPLLCAAMVTGLATGIAIGHGITLINTRTPAATRGGTVSAFFAVLYILLALPAIGVGSLVGTLGLRTAGSVFAAAVAVLVIAVVAGSRTGRPETRG</sequence>
<dbReference type="InterPro" id="IPR011701">
    <property type="entry name" value="MFS"/>
</dbReference>
<dbReference type="SUPFAM" id="SSF103473">
    <property type="entry name" value="MFS general substrate transporter"/>
    <property type="match status" value="1"/>
</dbReference>
<keyword evidence="10" id="KW-1185">Reference proteome</keyword>
<protein>
    <submittedName>
        <fullName evidence="9">MFS transporter</fullName>
    </submittedName>
</protein>
<dbReference type="AlphaFoldDB" id="A0A7K1UVJ6"/>
<evidence type="ECO:0000256" key="7">
    <source>
        <dbReference type="SAM" id="Phobius"/>
    </source>
</evidence>
<keyword evidence="6 7" id="KW-0472">Membrane</keyword>
<evidence type="ECO:0000256" key="3">
    <source>
        <dbReference type="ARBA" id="ARBA00022475"/>
    </source>
</evidence>
<feature type="transmembrane region" description="Helical" evidence="7">
    <location>
        <begin position="289"/>
        <end position="314"/>
    </location>
</feature>
<feature type="transmembrane region" description="Helical" evidence="7">
    <location>
        <begin position="179"/>
        <end position="198"/>
    </location>
</feature>
<dbReference type="PROSITE" id="PS50850">
    <property type="entry name" value="MFS"/>
    <property type="match status" value="1"/>
</dbReference>
<dbReference type="PANTHER" id="PTHR23517:SF13">
    <property type="entry name" value="MAJOR FACILITATOR SUPERFAMILY MFS_1"/>
    <property type="match status" value="1"/>
</dbReference>
<feature type="transmembrane region" description="Helical" evidence="7">
    <location>
        <begin position="352"/>
        <end position="375"/>
    </location>
</feature>
<proteinExistence type="predicted"/>
<dbReference type="InterPro" id="IPR005829">
    <property type="entry name" value="Sugar_transporter_CS"/>
</dbReference>
<dbReference type="Gene3D" id="1.20.1250.20">
    <property type="entry name" value="MFS general substrate transporter like domains"/>
    <property type="match status" value="1"/>
</dbReference>
<evidence type="ECO:0000256" key="2">
    <source>
        <dbReference type="ARBA" id="ARBA00022448"/>
    </source>
</evidence>
<dbReference type="GO" id="GO:0005886">
    <property type="term" value="C:plasma membrane"/>
    <property type="evidence" value="ECO:0007669"/>
    <property type="project" value="UniProtKB-SubCell"/>
</dbReference>
<name>A0A7K1UVJ6_9NOCA</name>
<feature type="transmembrane region" description="Helical" evidence="7">
    <location>
        <begin position="21"/>
        <end position="40"/>
    </location>
</feature>
<keyword evidence="2" id="KW-0813">Transport</keyword>
<evidence type="ECO:0000256" key="4">
    <source>
        <dbReference type="ARBA" id="ARBA00022692"/>
    </source>
</evidence>
<keyword evidence="3" id="KW-1003">Cell membrane</keyword>
<dbReference type="Pfam" id="PF07690">
    <property type="entry name" value="MFS_1"/>
    <property type="match status" value="1"/>
</dbReference>
<evidence type="ECO:0000313" key="9">
    <source>
        <dbReference type="EMBL" id="MVU78291.1"/>
    </source>
</evidence>
<reference evidence="9 10" key="1">
    <citation type="submission" date="2019-12" db="EMBL/GenBank/DDBJ databases">
        <title>Nocardia sp. nov. ET3-3 isolated from soil.</title>
        <authorList>
            <person name="Kanchanasin P."/>
            <person name="Tanasupawat S."/>
            <person name="Yuki M."/>
            <person name="Kudo T."/>
        </authorList>
    </citation>
    <scope>NUCLEOTIDE SEQUENCE [LARGE SCALE GENOMIC DNA]</scope>
    <source>
        <strain evidence="9 10">ET3-3</strain>
    </source>
</reference>
<keyword evidence="5 7" id="KW-1133">Transmembrane helix</keyword>
<feature type="transmembrane region" description="Helical" evidence="7">
    <location>
        <begin position="231"/>
        <end position="253"/>
    </location>
</feature>
<feature type="transmembrane region" description="Helical" evidence="7">
    <location>
        <begin position="150"/>
        <end position="173"/>
    </location>
</feature>
<comment type="caution">
    <text evidence="9">The sequence shown here is derived from an EMBL/GenBank/DDBJ whole genome shotgun (WGS) entry which is preliminary data.</text>
</comment>
<dbReference type="GO" id="GO:0022857">
    <property type="term" value="F:transmembrane transporter activity"/>
    <property type="evidence" value="ECO:0007669"/>
    <property type="project" value="InterPro"/>
</dbReference>
<evidence type="ECO:0000256" key="5">
    <source>
        <dbReference type="ARBA" id="ARBA00022989"/>
    </source>
</evidence>
<evidence type="ECO:0000256" key="6">
    <source>
        <dbReference type="ARBA" id="ARBA00023136"/>
    </source>
</evidence>
<feature type="transmembrane region" description="Helical" evidence="7">
    <location>
        <begin position="114"/>
        <end position="138"/>
    </location>
</feature>
<evidence type="ECO:0000256" key="1">
    <source>
        <dbReference type="ARBA" id="ARBA00004651"/>
    </source>
</evidence>
<dbReference type="InterPro" id="IPR050171">
    <property type="entry name" value="MFS_Transporters"/>
</dbReference>
<dbReference type="PANTHER" id="PTHR23517">
    <property type="entry name" value="RESISTANCE PROTEIN MDTM, PUTATIVE-RELATED-RELATED"/>
    <property type="match status" value="1"/>
</dbReference>
<feature type="transmembrane region" description="Helical" evidence="7">
    <location>
        <begin position="89"/>
        <end position="108"/>
    </location>
</feature>
<dbReference type="EMBL" id="WRPP01000002">
    <property type="protein sequence ID" value="MVU78291.1"/>
    <property type="molecule type" value="Genomic_DNA"/>
</dbReference>
<dbReference type="InterPro" id="IPR036259">
    <property type="entry name" value="MFS_trans_sf"/>
</dbReference>
<comment type="subcellular location">
    <subcellularLocation>
        <location evidence="1">Cell membrane</location>
        <topology evidence="1">Multi-pass membrane protein</topology>
    </subcellularLocation>
</comment>
<dbReference type="InterPro" id="IPR020846">
    <property type="entry name" value="MFS_dom"/>
</dbReference>
<feature type="transmembrane region" description="Helical" evidence="7">
    <location>
        <begin position="52"/>
        <end position="77"/>
    </location>
</feature>
<gene>
    <name evidence="9" type="ORF">GPX89_13680</name>
</gene>
<evidence type="ECO:0000313" key="10">
    <source>
        <dbReference type="Proteomes" id="UP000466794"/>
    </source>
</evidence>
<evidence type="ECO:0000259" key="8">
    <source>
        <dbReference type="PROSITE" id="PS50850"/>
    </source>
</evidence>